<dbReference type="Pfam" id="PF25043">
    <property type="entry name" value="DUF7788"/>
    <property type="match status" value="1"/>
</dbReference>
<dbReference type="Proteomes" id="UP001418222">
    <property type="component" value="Unassembled WGS sequence"/>
</dbReference>
<dbReference type="PANTHER" id="PTHR31373">
    <property type="entry name" value="OS06G0652100 PROTEIN"/>
    <property type="match status" value="1"/>
</dbReference>
<dbReference type="InterPro" id="IPR036465">
    <property type="entry name" value="vWFA_dom_sf"/>
</dbReference>
<proteinExistence type="predicted"/>
<accession>A0AAP0FVC9</accession>
<feature type="domain" description="DUF7788" evidence="3">
    <location>
        <begin position="428"/>
        <end position="606"/>
    </location>
</feature>
<dbReference type="InterPro" id="IPR058580">
    <property type="entry name" value="DUF2828"/>
</dbReference>
<feature type="domain" description="DUF2828" evidence="2">
    <location>
        <begin position="53"/>
        <end position="426"/>
    </location>
</feature>
<evidence type="ECO:0000259" key="2">
    <source>
        <dbReference type="Pfam" id="PF11443"/>
    </source>
</evidence>
<name>A0AAP0FVC9_9ASPA</name>
<dbReference type="PANTHER" id="PTHR31373:SF17">
    <property type="entry name" value="OS06G0652100 PROTEIN"/>
    <property type="match status" value="1"/>
</dbReference>
<feature type="region of interest" description="Disordered" evidence="1">
    <location>
        <begin position="1"/>
        <end position="29"/>
    </location>
</feature>
<dbReference type="PIRSF" id="PIRSF015417">
    <property type="entry name" value="T31B5_30_vWA"/>
    <property type="match status" value="1"/>
</dbReference>
<dbReference type="EMBL" id="JBBWWQ010000020">
    <property type="protein sequence ID" value="KAK8916922.1"/>
    <property type="molecule type" value="Genomic_DNA"/>
</dbReference>
<dbReference type="InterPro" id="IPR011205">
    <property type="entry name" value="UCP015417_vWA"/>
</dbReference>
<evidence type="ECO:0000259" key="3">
    <source>
        <dbReference type="Pfam" id="PF25043"/>
    </source>
</evidence>
<protein>
    <submittedName>
        <fullName evidence="4">Uncharacterized protein</fullName>
    </submittedName>
</protein>
<dbReference type="InterPro" id="IPR056690">
    <property type="entry name" value="DUF7788"/>
</dbReference>
<dbReference type="AlphaFoldDB" id="A0AAP0FVC9"/>
<reference evidence="4 5" key="1">
    <citation type="journal article" date="2022" name="Nat. Plants">
        <title>Genomes of leafy and leafless Platanthera orchids illuminate the evolution of mycoheterotrophy.</title>
        <authorList>
            <person name="Li M.H."/>
            <person name="Liu K.W."/>
            <person name="Li Z."/>
            <person name="Lu H.C."/>
            <person name="Ye Q.L."/>
            <person name="Zhang D."/>
            <person name="Wang J.Y."/>
            <person name="Li Y.F."/>
            <person name="Zhong Z.M."/>
            <person name="Liu X."/>
            <person name="Yu X."/>
            <person name="Liu D.K."/>
            <person name="Tu X.D."/>
            <person name="Liu B."/>
            <person name="Hao Y."/>
            <person name="Liao X.Y."/>
            <person name="Jiang Y.T."/>
            <person name="Sun W.H."/>
            <person name="Chen J."/>
            <person name="Chen Y.Q."/>
            <person name="Ai Y."/>
            <person name="Zhai J.W."/>
            <person name="Wu S.S."/>
            <person name="Zhou Z."/>
            <person name="Hsiao Y.Y."/>
            <person name="Wu W.L."/>
            <person name="Chen Y.Y."/>
            <person name="Lin Y.F."/>
            <person name="Hsu J.L."/>
            <person name="Li C.Y."/>
            <person name="Wang Z.W."/>
            <person name="Zhao X."/>
            <person name="Zhong W.Y."/>
            <person name="Ma X.K."/>
            <person name="Ma L."/>
            <person name="Huang J."/>
            <person name="Chen G.Z."/>
            <person name="Huang M.Z."/>
            <person name="Huang L."/>
            <person name="Peng D.H."/>
            <person name="Luo Y.B."/>
            <person name="Zou S.Q."/>
            <person name="Chen S.P."/>
            <person name="Lan S."/>
            <person name="Tsai W.C."/>
            <person name="Van de Peer Y."/>
            <person name="Liu Z.J."/>
        </authorList>
    </citation>
    <scope>NUCLEOTIDE SEQUENCE [LARGE SCALE GENOMIC DNA]</scope>
    <source>
        <strain evidence="4">Lor287</strain>
    </source>
</reference>
<comment type="caution">
    <text evidence="4">The sequence shown here is derived from an EMBL/GenBank/DDBJ whole genome shotgun (WGS) entry which is preliminary data.</text>
</comment>
<keyword evidence="5" id="KW-1185">Reference proteome</keyword>
<feature type="region of interest" description="Disordered" evidence="1">
    <location>
        <begin position="169"/>
        <end position="189"/>
    </location>
</feature>
<dbReference type="SUPFAM" id="SSF53300">
    <property type="entry name" value="vWA-like"/>
    <property type="match status" value="1"/>
</dbReference>
<evidence type="ECO:0000313" key="4">
    <source>
        <dbReference type="EMBL" id="KAK8916922.1"/>
    </source>
</evidence>
<organism evidence="4 5">
    <name type="scientific">Platanthera zijinensis</name>
    <dbReference type="NCBI Taxonomy" id="2320716"/>
    <lineage>
        <taxon>Eukaryota</taxon>
        <taxon>Viridiplantae</taxon>
        <taxon>Streptophyta</taxon>
        <taxon>Embryophyta</taxon>
        <taxon>Tracheophyta</taxon>
        <taxon>Spermatophyta</taxon>
        <taxon>Magnoliopsida</taxon>
        <taxon>Liliopsida</taxon>
        <taxon>Asparagales</taxon>
        <taxon>Orchidaceae</taxon>
        <taxon>Orchidoideae</taxon>
        <taxon>Orchideae</taxon>
        <taxon>Orchidinae</taxon>
        <taxon>Platanthera</taxon>
    </lineage>
</organism>
<evidence type="ECO:0000313" key="5">
    <source>
        <dbReference type="Proteomes" id="UP001418222"/>
    </source>
</evidence>
<dbReference type="Gene3D" id="3.40.50.410">
    <property type="entry name" value="von Willebrand factor, type A domain"/>
    <property type="match status" value="1"/>
</dbReference>
<dbReference type="Pfam" id="PF11443">
    <property type="entry name" value="DUF2828"/>
    <property type="match status" value="1"/>
</dbReference>
<gene>
    <name evidence="4" type="ORF">KSP39_PZI023121</name>
</gene>
<evidence type="ECO:0000256" key="1">
    <source>
        <dbReference type="SAM" id="MobiDB-lite"/>
    </source>
</evidence>
<sequence>MAQTSGDLLGPPGIHDPPASTVLKTEPSTGDPFLDLMDSSFNVDGNHPPKGLTENLSPTFLSTGNPHLDFFFSVVPDTPAETLSSLLSAAWDDDPLTALKLVLHLRGVRGTGKSDREGFYSAALWIHAHHPKTLALNLPSIADFGYFKDLPEILHRLIDDPDTRKLASARRSSRRVLPASTRRRHFRKKKGTKEERLAAALTRIKLDSETAATQRRKKRNEMASRAVNRYARDPHYRFLYDRVCEHFALMIAADIAHLAAGELTQISLAAKWCPSLDSCFDRSTLLCEGISRRLFPRESDPDLAAVKDEQHYAYRIRDRLRRALVPLRRAIEIPEVYMSSGQWESLPYSRVPSVAMKNYKNIFRKHDTERFAAYLERVRQGTAKIAAGALLPHEILSSACNNGEDDEVAELQWRRMVQDMTERGRLQNSIAVCDVSGSMSGTPMIVCVALGMLVSELSDEPWKGRVITFSQTPQLHKIQGTTLKQKMIFVKEMEWGMNTDFQKVFDRLLEVAVEGKLQPLQMIKRVFVFSDMEFDEAGGKLWETDYELICRKYREAGYGAAIPEIVFWNLRDSGSVPVPSSRPGVALVSSFSKNLMKIFIDGDGVISPMAVMEMAIAGDEYKNLKVFD</sequence>